<reference evidence="2 3" key="1">
    <citation type="submission" date="2016-10" db="EMBL/GenBank/DDBJ databases">
        <authorList>
            <person name="de Groot N.N."/>
        </authorList>
    </citation>
    <scope>NUCLEOTIDE SEQUENCE [LARGE SCALE GENOMIC DNA]</scope>
    <source>
        <strain evidence="2 3">DSM 10317</strain>
    </source>
</reference>
<dbReference type="AlphaFoldDB" id="A0A1G5S4K0"/>
<evidence type="ECO:0000313" key="2">
    <source>
        <dbReference type="EMBL" id="SCZ81294.1"/>
    </source>
</evidence>
<evidence type="ECO:0000256" key="1">
    <source>
        <dbReference type="SAM" id="Phobius"/>
    </source>
</evidence>
<dbReference type="EMBL" id="FMWK01000020">
    <property type="protein sequence ID" value="SCZ81294.1"/>
    <property type="molecule type" value="Genomic_DNA"/>
</dbReference>
<feature type="transmembrane region" description="Helical" evidence="1">
    <location>
        <begin position="6"/>
        <end position="27"/>
    </location>
</feature>
<protein>
    <recommendedName>
        <fullName evidence="4">DUF4230 domain-containing protein</fullName>
    </recommendedName>
</protein>
<dbReference type="Proteomes" id="UP000199428">
    <property type="component" value="Unassembled WGS sequence"/>
</dbReference>
<gene>
    <name evidence="2" type="ORF">SAMN02910350_02737</name>
</gene>
<accession>A0A1G5S4K0</accession>
<dbReference type="InterPro" id="IPR025324">
    <property type="entry name" value="DUF4230"/>
</dbReference>
<proteinExistence type="predicted"/>
<keyword evidence="1" id="KW-0472">Membrane</keyword>
<dbReference type="RefSeq" id="WP_090164138.1">
    <property type="nucleotide sequence ID" value="NZ_FMWK01000020.1"/>
</dbReference>
<keyword evidence="1" id="KW-0812">Transmembrane</keyword>
<evidence type="ECO:0000313" key="3">
    <source>
        <dbReference type="Proteomes" id="UP000199428"/>
    </source>
</evidence>
<dbReference type="Pfam" id="PF14014">
    <property type="entry name" value="DUF4230"/>
    <property type="match status" value="1"/>
</dbReference>
<keyword evidence="1" id="KW-1133">Transmembrane helix</keyword>
<evidence type="ECO:0008006" key="4">
    <source>
        <dbReference type="Google" id="ProtNLM"/>
    </source>
</evidence>
<name>A0A1G5S4K0_PSEXY</name>
<sequence length="230" mass="25873">MNKTNILKAVSAVLLIATLSIIIVFSFKKDSGAAKFDDGIEMIDPNTIKLNGSGVRVSFSDVILSKPNETRKLVAYEVTGDVSYTIEDRMLDSLDWDPTKKYQTVTYKGKGSFVVDLDKLNKSNIIDDEENKILTIKIKHPYLDTIEIDPDKVEIGSQKSGFFTIGSIKLTVQDYNIIEKELSKRLRESFNEASNGQKADDLAKKAVYDIYEPVVKAVDSRYQLKVEFIN</sequence>
<organism evidence="2 3">
    <name type="scientific">Pseudobutyrivibrio xylanivorans</name>
    <dbReference type="NCBI Taxonomy" id="185007"/>
    <lineage>
        <taxon>Bacteria</taxon>
        <taxon>Bacillati</taxon>
        <taxon>Bacillota</taxon>
        <taxon>Clostridia</taxon>
        <taxon>Lachnospirales</taxon>
        <taxon>Lachnospiraceae</taxon>
        <taxon>Pseudobutyrivibrio</taxon>
    </lineage>
</organism>